<dbReference type="AlphaFoldDB" id="A0A5C5Q5Q7"/>
<evidence type="ECO:0000313" key="2">
    <source>
        <dbReference type="EMBL" id="TWS00934.1"/>
    </source>
</evidence>
<name>A0A5C5Q5Q7_9PSED</name>
<proteinExistence type="predicted"/>
<dbReference type="Proteomes" id="UP000317951">
    <property type="component" value="Unassembled WGS sequence"/>
</dbReference>
<keyword evidence="3" id="KW-1185">Reference proteome</keyword>
<reference evidence="2 4" key="2">
    <citation type="submission" date="2019-06" db="EMBL/GenBank/DDBJ databases">
        <title>Pseudomonas bimorpha sp. nov. isolated from bovine raw milk and skim milk concentrate.</title>
        <authorList>
            <person name="Hofmann K."/>
            <person name="Huptas C."/>
            <person name="Doll E."/>
            <person name="Scherer S."/>
            <person name="Wenning M."/>
        </authorList>
    </citation>
    <scope>NUCLEOTIDE SEQUENCE [LARGE SCALE GENOMIC DNA]</scope>
    <source>
        <strain evidence="2 4">DSM 17835</strain>
    </source>
</reference>
<dbReference type="NCBIfam" id="TIGR04071">
    <property type="entry name" value="methanobac_OB3b"/>
    <property type="match status" value="1"/>
</dbReference>
<evidence type="ECO:0000313" key="4">
    <source>
        <dbReference type="Proteomes" id="UP000317951"/>
    </source>
</evidence>
<dbReference type="Proteomes" id="UP000182858">
    <property type="component" value="Chromosome I"/>
</dbReference>
<reference evidence="1 3" key="1">
    <citation type="submission" date="2016-10" db="EMBL/GenBank/DDBJ databases">
        <authorList>
            <person name="Varghese N."/>
            <person name="Submissions S."/>
        </authorList>
    </citation>
    <scope>NUCLEOTIDE SEQUENCE [LARGE SCALE GENOMIC DNA]</scope>
    <source>
        <strain evidence="1 3">DSM 17835</strain>
    </source>
</reference>
<sequence>MSIKIAKKHTLQIAGRAGACCASCCAPLGVN</sequence>
<dbReference type="Pfam" id="PF25751">
    <property type="entry name" value="Methanobactin"/>
    <property type="match status" value="1"/>
</dbReference>
<dbReference type="RefSeq" id="WP_081480394.1">
    <property type="nucleotide sequence ID" value="NZ_CP091043.1"/>
</dbReference>
<dbReference type="GeneID" id="78553748"/>
<accession>A0A5C5Q5Q7</accession>
<dbReference type="InterPro" id="IPR023963">
    <property type="entry name" value="Methanobactin_OB3b"/>
</dbReference>
<evidence type="ECO:0000313" key="3">
    <source>
        <dbReference type="Proteomes" id="UP000182858"/>
    </source>
</evidence>
<gene>
    <name evidence="2" type="primary">mbnA</name>
    <name evidence="2" type="ORF">FIV36_27245</name>
    <name evidence="1" type="ORF">SAMN05216591_2289</name>
</gene>
<dbReference type="EMBL" id="VFET01000034">
    <property type="protein sequence ID" value="TWS00934.1"/>
    <property type="molecule type" value="Genomic_DNA"/>
</dbReference>
<organism evidence="2 4">
    <name type="scientific">Pseudomonas extremaustralis</name>
    <dbReference type="NCBI Taxonomy" id="359110"/>
    <lineage>
        <taxon>Bacteria</taxon>
        <taxon>Pseudomonadati</taxon>
        <taxon>Pseudomonadota</taxon>
        <taxon>Gammaproteobacteria</taxon>
        <taxon>Pseudomonadales</taxon>
        <taxon>Pseudomonadaceae</taxon>
        <taxon>Pseudomonas</taxon>
    </lineage>
</organism>
<evidence type="ECO:0000313" key="1">
    <source>
        <dbReference type="EMBL" id="SDF21996.1"/>
    </source>
</evidence>
<protein>
    <submittedName>
        <fullName evidence="1 2">Methanobactin</fullName>
    </submittedName>
</protein>
<dbReference type="EMBL" id="LT629689">
    <property type="protein sequence ID" value="SDF21996.1"/>
    <property type="molecule type" value="Genomic_DNA"/>
</dbReference>